<dbReference type="InterPro" id="IPR036638">
    <property type="entry name" value="HLH_DNA-bd_sf"/>
</dbReference>
<dbReference type="Gene3D" id="4.10.280.10">
    <property type="entry name" value="Helix-loop-helix DNA-binding domain"/>
    <property type="match status" value="1"/>
</dbReference>
<feature type="coiled-coil region" evidence="6">
    <location>
        <begin position="386"/>
        <end position="420"/>
    </location>
</feature>
<keyword evidence="3" id="KW-0238">DNA-binding</keyword>
<dbReference type="GO" id="GO:0046983">
    <property type="term" value="F:protein dimerization activity"/>
    <property type="evidence" value="ECO:0007669"/>
    <property type="project" value="InterPro"/>
</dbReference>
<feature type="compositionally biased region" description="Polar residues" evidence="7">
    <location>
        <begin position="159"/>
        <end position="172"/>
    </location>
</feature>
<reference evidence="8" key="1">
    <citation type="submission" date="2022-03" db="EMBL/GenBank/DDBJ databases">
        <authorList>
            <person name="Martin C."/>
        </authorList>
    </citation>
    <scope>NUCLEOTIDE SEQUENCE</scope>
</reference>
<dbReference type="SMART" id="SM00353">
    <property type="entry name" value="HLH"/>
    <property type="match status" value="1"/>
</dbReference>
<dbReference type="AlphaFoldDB" id="A0A8J1TCA0"/>
<feature type="compositionally biased region" description="Basic and acidic residues" evidence="7">
    <location>
        <begin position="96"/>
        <end position="105"/>
    </location>
</feature>
<evidence type="ECO:0000256" key="6">
    <source>
        <dbReference type="SAM" id="Coils"/>
    </source>
</evidence>
<evidence type="ECO:0000256" key="1">
    <source>
        <dbReference type="ARBA" id="ARBA00004123"/>
    </source>
</evidence>
<comment type="subcellular location">
    <subcellularLocation>
        <location evidence="1">Nucleus</location>
    </subcellularLocation>
</comment>
<dbReference type="SUPFAM" id="SSF47459">
    <property type="entry name" value="HLH, helix-loop-helix DNA-binding domain"/>
    <property type="match status" value="1"/>
</dbReference>
<protein>
    <submittedName>
        <fullName evidence="8">Uncharacterized protein</fullName>
    </submittedName>
</protein>
<evidence type="ECO:0000256" key="3">
    <source>
        <dbReference type="ARBA" id="ARBA00023125"/>
    </source>
</evidence>
<keyword evidence="6" id="KW-0175">Coiled coil</keyword>
<keyword evidence="2" id="KW-0805">Transcription regulation</keyword>
<accession>A0A8J1TCA0</accession>
<evidence type="ECO:0000256" key="4">
    <source>
        <dbReference type="ARBA" id="ARBA00023163"/>
    </source>
</evidence>
<feature type="compositionally biased region" description="Low complexity" evidence="7">
    <location>
        <begin position="227"/>
        <end position="255"/>
    </location>
</feature>
<dbReference type="GO" id="GO:0000978">
    <property type="term" value="F:RNA polymerase II cis-regulatory region sequence-specific DNA binding"/>
    <property type="evidence" value="ECO:0007669"/>
    <property type="project" value="TreeGrafter"/>
</dbReference>
<feature type="region of interest" description="Disordered" evidence="7">
    <location>
        <begin position="290"/>
        <end position="349"/>
    </location>
</feature>
<name>A0A8J1TCA0_OWEFU</name>
<evidence type="ECO:0000313" key="8">
    <source>
        <dbReference type="EMBL" id="CAH1799567.1"/>
    </source>
</evidence>
<feature type="non-terminal residue" evidence="8">
    <location>
        <position position="553"/>
    </location>
</feature>
<organism evidence="8 9">
    <name type="scientific">Owenia fusiformis</name>
    <name type="common">Polychaete worm</name>
    <dbReference type="NCBI Taxonomy" id="6347"/>
    <lineage>
        <taxon>Eukaryota</taxon>
        <taxon>Metazoa</taxon>
        <taxon>Spiralia</taxon>
        <taxon>Lophotrochozoa</taxon>
        <taxon>Annelida</taxon>
        <taxon>Polychaeta</taxon>
        <taxon>Sedentaria</taxon>
        <taxon>Canalipalpata</taxon>
        <taxon>Sabellida</taxon>
        <taxon>Oweniida</taxon>
        <taxon>Oweniidae</taxon>
        <taxon>Owenia</taxon>
    </lineage>
</organism>
<evidence type="ECO:0000256" key="5">
    <source>
        <dbReference type="ARBA" id="ARBA00023242"/>
    </source>
</evidence>
<gene>
    <name evidence="8" type="ORF">OFUS_LOCUS23563</name>
</gene>
<dbReference type="OrthoDB" id="6086776at2759"/>
<comment type="caution">
    <text evidence="8">The sequence shown here is derived from an EMBL/GenBank/DDBJ whole genome shotgun (WGS) entry which is preliminary data.</text>
</comment>
<keyword evidence="5" id="KW-0539">Nucleus</keyword>
<dbReference type="PROSITE" id="PS50888">
    <property type="entry name" value="BHLH"/>
    <property type="match status" value="1"/>
</dbReference>
<dbReference type="EMBL" id="CAIIXF020000011">
    <property type="protein sequence ID" value="CAH1799567.1"/>
    <property type="molecule type" value="Genomic_DNA"/>
</dbReference>
<dbReference type="PANTHER" id="PTHR15741:SF37">
    <property type="entry name" value="LD38259P"/>
    <property type="match status" value="1"/>
</dbReference>
<proteinExistence type="predicted"/>
<dbReference type="Pfam" id="PF00010">
    <property type="entry name" value="HLH"/>
    <property type="match status" value="1"/>
</dbReference>
<feature type="compositionally biased region" description="Polar residues" evidence="7">
    <location>
        <begin position="135"/>
        <end position="152"/>
    </location>
</feature>
<evidence type="ECO:0000256" key="7">
    <source>
        <dbReference type="SAM" id="MobiDB-lite"/>
    </source>
</evidence>
<feature type="region of interest" description="Disordered" evidence="7">
    <location>
        <begin position="215"/>
        <end position="269"/>
    </location>
</feature>
<keyword evidence="9" id="KW-1185">Reference proteome</keyword>
<feature type="compositionally biased region" description="Polar residues" evidence="7">
    <location>
        <begin position="215"/>
        <end position="226"/>
    </location>
</feature>
<dbReference type="CDD" id="cd11405">
    <property type="entry name" value="bHLHzip_MLXIP_like"/>
    <property type="match status" value="1"/>
</dbReference>
<feature type="compositionally biased region" description="Low complexity" evidence="7">
    <location>
        <begin position="108"/>
        <end position="130"/>
    </location>
</feature>
<evidence type="ECO:0000256" key="2">
    <source>
        <dbReference type="ARBA" id="ARBA00023015"/>
    </source>
</evidence>
<evidence type="ECO:0000313" key="9">
    <source>
        <dbReference type="Proteomes" id="UP000749559"/>
    </source>
</evidence>
<feature type="region of interest" description="Disordered" evidence="7">
    <location>
        <begin position="96"/>
        <end position="173"/>
    </location>
</feature>
<dbReference type="Proteomes" id="UP000749559">
    <property type="component" value="Unassembled WGS sequence"/>
</dbReference>
<dbReference type="GO" id="GO:0005634">
    <property type="term" value="C:nucleus"/>
    <property type="evidence" value="ECO:0007669"/>
    <property type="project" value="UniProtKB-SubCell"/>
</dbReference>
<dbReference type="GO" id="GO:0000981">
    <property type="term" value="F:DNA-binding transcription factor activity, RNA polymerase II-specific"/>
    <property type="evidence" value="ECO:0007669"/>
    <property type="project" value="TreeGrafter"/>
</dbReference>
<dbReference type="InterPro" id="IPR011598">
    <property type="entry name" value="bHLH_dom"/>
</dbReference>
<dbReference type="PANTHER" id="PTHR15741">
    <property type="entry name" value="BASIC HELIX-LOOP-HELIX ZIP TRANSCRIPTION FACTOR"/>
    <property type="match status" value="1"/>
</dbReference>
<keyword evidence="4" id="KW-0804">Transcription</keyword>
<sequence length="553" mass="61405">GYKTSIFLSKLSTIKQTLDFKSDLRLCQFLSMWRGELWDITNQAAIIEMNEFGMKNDDFNTDLFFSQLQLDENSYYPDQGFSFLNLEDLHELTESLEQVKRDRSPHQTSRSNSRTSSPTPSTPRNTPYSSKHSSKYTTPYGSKPSSKPSTPYGSKPHTPYNSEPVTPYSSSPPKWPVVPQPVSQFNYSIDTSSSPRSSFAVNDGKNNTVSWSIETETQNKPKSQHGSRSSSRPSSRPRSRTTSATASPSSSYVPSPKSPKSPKSPVSSSTASTLLISGASVQSANTSTGFAAPNNGLRSPNNGLASPNNGLASPNNGLASPNNGPAASTNSKIPRHKRESHINAELRRRGKIKNGFDELTQLVPSIQNESGKDSKSTMLLKTAKYARQLKTENLDLQKEAASLKLEIQELNHDVSTFQEQLPDVGLDNQEPEPMKEDTLTSKKEAVTLEKMFDDYVRARTFQNWKFWIFGIIARPMFETYNQNVVTTSMEEFCSSTLTWLQQHCSLISLRPIILSAVRNLSKHTSVMSNPEKLKDEAINAAIDETTPIGQFKS</sequence>
<feature type="compositionally biased region" description="Polar residues" evidence="7">
    <location>
        <begin position="296"/>
        <end position="332"/>
    </location>
</feature>
<dbReference type="InterPro" id="IPR052207">
    <property type="entry name" value="Max-like/E-box_TFs"/>
</dbReference>